<dbReference type="OrthoDB" id="1188513at2"/>
<sequence>MTKPQLVSAAVMLTAAFSAAAEIEIGGSASAEGRYFLQDALYPGQPRSQVSVAIEPEFYTEWNDGDDSLLVRPFARYDQRDDERTHMDLREFQWLHVADNWETRVGVGKVFWGQTESLHLVDIINQTDMVEQVDGEEKLGQPMVNFTTYGDWGTVSAFVLPYFRERTFAGPEGRLRPPTPIYGDRAQYESGAQQQHLDYALRYQNSLGDWELGVSFFDGTTREPELTTDFDEAGQSYILPYYAQVKQYGVDLLKVQGAWLLKFEGIYRSGQSEDFTAAVAGFERTTVGVMGTNHDLGFLMEYQFDERDNNFFATGQNDLMMGVRWTFNDIDGTEVLAGYIQDLDESGTYSGFIEASSRMTDNWRWKLDAYFFSADVVDTYLYMRRDDQVQMTLEYFF</sequence>
<evidence type="ECO:0008006" key="4">
    <source>
        <dbReference type="Google" id="ProtNLM"/>
    </source>
</evidence>
<evidence type="ECO:0000313" key="3">
    <source>
        <dbReference type="Proteomes" id="UP000262073"/>
    </source>
</evidence>
<gene>
    <name evidence="2" type="ORF">D0Y50_14035</name>
</gene>
<organism evidence="2 3">
    <name type="scientific">Salinimonas sediminis</name>
    <dbReference type="NCBI Taxonomy" id="2303538"/>
    <lineage>
        <taxon>Bacteria</taxon>
        <taxon>Pseudomonadati</taxon>
        <taxon>Pseudomonadota</taxon>
        <taxon>Gammaproteobacteria</taxon>
        <taxon>Alteromonadales</taxon>
        <taxon>Alteromonadaceae</taxon>
        <taxon>Alteromonas/Salinimonas group</taxon>
        <taxon>Salinimonas</taxon>
    </lineage>
</organism>
<dbReference type="AlphaFoldDB" id="A0A346NPB3"/>
<proteinExistence type="predicted"/>
<dbReference type="Proteomes" id="UP000262073">
    <property type="component" value="Chromosome"/>
</dbReference>
<evidence type="ECO:0000313" key="2">
    <source>
        <dbReference type="EMBL" id="AXR07370.1"/>
    </source>
</evidence>
<protein>
    <recommendedName>
        <fullName evidence="4">Porin</fullName>
    </recommendedName>
</protein>
<reference evidence="2 3" key="1">
    <citation type="submission" date="2018-08" db="EMBL/GenBank/DDBJ databases">
        <title>Salinimonas sediminis sp. nov., a piezophilic bacterium isolated from a deep-sea sediment sample from the New Britain Trench.</title>
        <authorList>
            <person name="Cao J."/>
        </authorList>
    </citation>
    <scope>NUCLEOTIDE SEQUENCE [LARGE SCALE GENOMIC DNA]</scope>
    <source>
        <strain evidence="2 3">N102</strain>
    </source>
</reference>
<dbReference type="KEGG" id="salm:D0Y50_14035"/>
<evidence type="ECO:0000256" key="1">
    <source>
        <dbReference type="SAM" id="SignalP"/>
    </source>
</evidence>
<dbReference type="RefSeq" id="WP_108565894.1">
    <property type="nucleotide sequence ID" value="NZ_CP031769.1"/>
</dbReference>
<feature type="chain" id="PRO_5016806361" description="Porin" evidence="1">
    <location>
        <begin position="21"/>
        <end position="397"/>
    </location>
</feature>
<keyword evidence="3" id="KW-1185">Reference proteome</keyword>
<name>A0A346NPB3_9ALTE</name>
<feature type="signal peptide" evidence="1">
    <location>
        <begin position="1"/>
        <end position="20"/>
    </location>
</feature>
<keyword evidence="1" id="KW-0732">Signal</keyword>
<accession>A0A346NPB3</accession>
<dbReference type="EMBL" id="CP031769">
    <property type="protein sequence ID" value="AXR07370.1"/>
    <property type="molecule type" value="Genomic_DNA"/>
</dbReference>